<dbReference type="Pfam" id="PF02518">
    <property type="entry name" value="HATPase_c"/>
    <property type="match status" value="1"/>
</dbReference>
<evidence type="ECO:0000256" key="1">
    <source>
        <dbReference type="ARBA" id="ARBA00000085"/>
    </source>
</evidence>
<dbReference type="PROSITE" id="PS50110">
    <property type="entry name" value="RESPONSE_REGULATORY"/>
    <property type="match status" value="1"/>
</dbReference>
<dbReference type="Gene3D" id="3.40.50.2300">
    <property type="match status" value="1"/>
</dbReference>
<sequence length="678" mass="78070">MILYFMPDIRKWILPILLAVICQQSIHWVIGFSLNKLEMISVQHLKELIVAIPILYYGNWRMHAYIEKEIYYDKFYNGLLKEYLLWTFYFVLGIIVYVFYTYRLLDVPDYFMNYLVSVIACLPILLFYYTLIRAEYNKRKFESLILELKKVNTAKAEAELKERLYESKLDFFTDIAHEFSTPLTLISGPCKLLLEQKNVSPQAIKYVHVINRNAKRMNSLISDLMDFKQMESGYKQAEVTGLNVSEITDRVIEAFKVNTSGSEISVIRQYEPNLFWNSDERFLTTILINLVSNAVKYSNEEPVTVDISTKNGNLRILVINKGKGISEEDIGHIFNRFTILDNYGKQKGWRRNGLGLAITASMVKLLSGKINARSIPGETTTFTVDLPPLQITKTEKDNGIGTVSNFLIPEFVLPSIKYKYIEDRPTVTVIDDDPEMLWYICDLLSSDFNVLPINSSSKAIDLLSKNHTDIILCDIMMEEIDGITLAALLKSDKSTSHIPLIIISAVHDIETQTEAIQAGAEFYITKPFDSEYLKTTIRSHLNRKEDLKDYFASPLSAYELDMGKLQHTEDRKFLKKIHAIINKNIQNENLSPDFIASELGMSVRSLYRKLKEVTDKGLQEIIYDGRLAVAENLLLKSKFTIQEIVFKSGFSNRTSFYRAFLKKNGCTPKEFIEVNNKR</sequence>
<dbReference type="CDD" id="cd00082">
    <property type="entry name" value="HisKA"/>
    <property type="match status" value="1"/>
</dbReference>
<evidence type="ECO:0000256" key="3">
    <source>
        <dbReference type="ARBA" id="ARBA00022553"/>
    </source>
</evidence>
<dbReference type="InterPro" id="IPR004358">
    <property type="entry name" value="Sig_transdc_His_kin-like_C"/>
</dbReference>
<evidence type="ECO:0000259" key="10">
    <source>
        <dbReference type="PROSITE" id="PS50110"/>
    </source>
</evidence>
<evidence type="ECO:0000259" key="8">
    <source>
        <dbReference type="PROSITE" id="PS01124"/>
    </source>
</evidence>
<dbReference type="PANTHER" id="PTHR43547:SF2">
    <property type="entry name" value="HYBRID SIGNAL TRANSDUCTION HISTIDINE KINASE C"/>
    <property type="match status" value="1"/>
</dbReference>
<accession>A0ABR6KSQ5</accession>
<dbReference type="CDD" id="cd00156">
    <property type="entry name" value="REC"/>
    <property type="match status" value="1"/>
</dbReference>
<proteinExistence type="predicted"/>
<feature type="domain" description="Response regulatory" evidence="10">
    <location>
        <begin position="426"/>
        <end position="541"/>
    </location>
</feature>
<evidence type="ECO:0000256" key="2">
    <source>
        <dbReference type="ARBA" id="ARBA00012438"/>
    </source>
</evidence>
<dbReference type="Pfam" id="PF00512">
    <property type="entry name" value="HisKA"/>
    <property type="match status" value="1"/>
</dbReference>
<dbReference type="Gene3D" id="1.10.10.60">
    <property type="entry name" value="Homeodomain-like"/>
    <property type="match status" value="1"/>
</dbReference>
<gene>
    <name evidence="11" type="ORF">GGQ57_004465</name>
</gene>
<comment type="catalytic activity">
    <reaction evidence="1">
        <text>ATP + protein L-histidine = ADP + protein N-phospho-L-histidine.</text>
        <dbReference type="EC" id="2.7.13.3"/>
    </reaction>
</comment>
<evidence type="ECO:0000313" key="11">
    <source>
        <dbReference type="EMBL" id="MBB4624534.1"/>
    </source>
</evidence>
<dbReference type="InterPro" id="IPR011006">
    <property type="entry name" value="CheY-like_superfamily"/>
</dbReference>
<dbReference type="InterPro" id="IPR003594">
    <property type="entry name" value="HATPase_dom"/>
</dbReference>
<evidence type="ECO:0000313" key="12">
    <source>
        <dbReference type="Proteomes" id="UP000533637"/>
    </source>
</evidence>
<dbReference type="PANTHER" id="PTHR43547">
    <property type="entry name" value="TWO-COMPONENT HISTIDINE KINASE"/>
    <property type="match status" value="1"/>
</dbReference>
<dbReference type="RefSeq" id="WP_183672151.1">
    <property type="nucleotide sequence ID" value="NZ_BMPB01000009.1"/>
</dbReference>
<dbReference type="PROSITE" id="PS50109">
    <property type="entry name" value="HIS_KIN"/>
    <property type="match status" value="1"/>
</dbReference>
<feature type="domain" description="HTH araC/xylS-type" evidence="8">
    <location>
        <begin position="575"/>
        <end position="674"/>
    </location>
</feature>
<dbReference type="InterPro" id="IPR036097">
    <property type="entry name" value="HisK_dim/P_sf"/>
</dbReference>
<dbReference type="EMBL" id="JACHOC010000010">
    <property type="protein sequence ID" value="MBB4624534.1"/>
    <property type="molecule type" value="Genomic_DNA"/>
</dbReference>
<evidence type="ECO:0000256" key="6">
    <source>
        <dbReference type="PROSITE-ProRule" id="PRU00169"/>
    </source>
</evidence>
<dbReference type="SUPFAM" id="SSF55874">
    <property type="entry name" value="ATPase domain of HSP90 chaperone/DNA topoisomerase II/histidine kinase"/>
    <property type="match status" value="1"/>
</dbReference>
<protein>
    <recommendedName>
        <fullName evidence="2">histidine kinase</fullName>
        <ecNumber evidence="2">2.7.13.3</ecNumber>
    </recommendedName>
</protein>
<dbReference type="EC" id="2.7.13.3" evidence="2"/>
<dbReference type="InterPro" id="IPR036890">
    <property type="entry name" value="HATPase_C_sf"/>
</dbReference>
<keyword evidence="12" id="KW-1185">Reference proteome</keyword>
<dbReference type="SMART" id="SM00388">
    <property type="entry name" value="HisKA"/>
    <property type="match status" value="1"/>
</dbReference>
<dbReference type="Proteomes" id="UP000533637">
    <property type="component" value="Unassembled WGS sequence"/>
</dbReference>
<keyword evidence="7" id="KW-0812">Transmembrane</keyword>
<feature type="transmembrane region" description="Helical" evidence="7">
    <location>
        <begin position="83"/>
        <end position="105"/>
    </location>
</feature>
<reference evidence="11 12" key="1">
    <citation type="submission" date="2020-08" db="EMBL/GenBank/DDBJ databases">
        <title>Genomic Encyclopedia of Type Strains, Phase IV (KMG-IV): sequencing the most valuable type-strain genomes for metagenomic binning, comparative biology and taxonomic classification.</title>
        <authorList>
            <person name="Goeker M."/>
        </authorList>
    </citation>
    <scope>NUCLEOTIDE SEQUENCE [LARGE SCALE GENOMIC DNA]</scope>
    <source>
        <strain evidence="11 12">DSM 102983</strain>
    </source>
</reference>
<dbReference type="InterPro" id="IPR009057">
    <property type="entry name" value="Homeodomain-like_sf"/>
</dbReference>
<dbReference type="SMART" id="SM00387">
    <property type="entry name" value="HATPase_c"/>
    <property type="match status" value="1"/>
</dbReference>
<keyword evidence="7" id="KW-1133">Transmembrane helix</keyword>
<dbReference type="SMART" id="SM00448">
    <property type="entry name" value="REC"/>
    <property type="match status" value="1"/>
</dbReference>
<keyword evidence="5" id="KW-0804">Transcription</keyword>
<dbReference type="InterPro" id="IPR003661">
    <property type="entry name" value="HisK_dim/P_dom"/>
</dbReference>
<dbReference type="PROSITE" id="PS01124">
    <property type="entry name" value="HTH_ARAC_FAMILY_2"/>
    <property type="match status" value="1"/>
</dbReference>
<evidence type="ECO:0000256" key="5">
    <source>
        <dbReference type="ARBA" id="ARBA00023163"/>
    </source>
</evidence>
<dbReference type="SUPFAM" id="SSF47384">
    <property type="entry name" value="Homodimeric domain of signal transducing histidine kinase"/>
    <property type="match status" value="1"/>
</dbReference>
<dbReference type="Pfam" id="PF00072">
    <property type="entry name" value="Response_reg"/>
    <property type="match status" value="1"/>
</dbReference>
<dbReference type="Gene3D" id="3.30.565.10">
    <property type="entry name" value="Histidine kinase-like ATPase, C-terminal domain"/>
    <property type="match status" value="1"/>
</dbReference>
<evidence type="ECO:0000256" key="4">
    <source>
        <dbReference type="ARBA" id="ARBA00023015"/>
    </source>
</evidence>
<dbReference type="SMART" id="SM00342">
    <property type="entry name" value="HTH_ARAC"/>
    <property type="match status" value="1"/>
</dbReference>
<comment type="caution">
    <text evidence="11">The sequence shown here is derived from an EMBL/GenBank/DDBJ whole genome shotgun (WGS) entry which is preliminary data.</text>
</comment>
<dbReference type="SUPFAM" id="SSF46689">
    <property type="entry name" value="Homeodomain-like"/>
    <property type="match status" value="1"/>
</dbReference>
<dbReference type="InterPro" id="IPR005467">
    <property type="entry name" value="His_kinase_dom"/>
</dbReference>
<feature type="transmembrane region" description="Helical" evidence="7">
    <location>
        <begin position="12"/>
        <end position="30"/>
    </location>
</feature>
<feature type="transmembrane region" description="Helical" evidence="7">
    <location>
        <begin position="111"/>
        <end position="131"/>
    </location>
</feature>
<dbReference type="SUPFAM" id="SSF52172">
    <property type="entry name" value="CheY-like"/>
    <property type="match status" value="1"/>
</dbReference>
<dbReference type="PRINTS" id="PR00344">
    <property type="entry name" value="BCTRLSENSOR"/>
</dbReference>
<dbReference type="Pfam" id="PF12833">
    <property type="entry name" value="HTH_18"/>
    <property type="match status" value="1"/>
</dbReference>
<dbReference type="InterPro" id="IPR018060">
    <property type="entry name" value="HTH_AraC"/>
</dbReference>
<evidence type="ECO:0000256" key="7">
    <source>
        <dbReference type="SAM" id="Phobius"/>
    </source>
</evidence>
<evidence type="ECO:0000259" key="9">
    <source>
        <dbReference type="PROSITE" id="PS50109"/>
    </source>
</evidence>
<keyword evidence="3 6" id="KW-0597">Phosphoprotein</keyword>
<organism evidence="11 12">
    <name type="scientific">Parabacteroides faecis</name>
    <dbReference type="NCBI Taxonomy" id="1217282"/>
    <lineage>
        <taxon>Bacteria</taxon>
        <taxon>Pseudomonadati</taxon>
        <taxon>Bacteroidota</taxon>
        <taxon>Bacteroidia</taxon>
        <taxon>Bacteroidales</taxon>
        <taxon>Tannerellaceae</taxon>
        <taxon>Parabacteroides</taxon>
    </lineage>
</organism>
<dbReference type="Gene3D" id="1.10.287.130">
    <property type="match status" value="1"/>
</dbReference>
<keyword evidence="4" id="KW-0805">Transcription regulation</keyword>
<name>A0ABR6KSQ5_9BACT</name>
<feature type="modified residue" description="4-aspartylphosphate" evidence="6">
    <location>
        <position position="474"/>
    </location>
</feature>
<keyword evidence="7" id="KW-0472">Membrane</keyword>
<dbReference type="InterPro" id="IPR001789">
    <property type="entry name" value="Sig_transdc_resp-reg_receiver"/>
</dbReference>
<feature type="domain" description="Histidine kinase" evidence="9">
    <location>
        <begin position="174"/>
        <end position="390"/>
    </location>
</feature>